<dbReference type="AlphaFoldDB" id="T0L7Q7"/>
<sequence length="240" mass="27554">MFKCSDLKNDNEESLENMPYLYKSDYDDFLKTKQNINEQKTLPLKSRDMDNVALELKMLSKNLDTTEEDLINSNLKNINSKTIADLNVKSLETDTELLDIKLNPIKTTSIDLYEVAKDESEVDNSSLNRSTINVSLSESFSANQDINVNIRPEESLEKNPSLNISDQTALSRDVPTSFEQINLLNNEEVLEETYKKLRLYHNNRKTKIIKCSIIILVNILIVVSLFVVFIVLLSLRIINF</sequence>
<dbReference type="Proteomes" id="UP000053780">
    <property type="component" value="Unassembled WGS sequence"/>
</dbReference>
<dbReference type="VEuPathDB" id="MicrosporidiaDB:NAPIS_ORF01908"/>
<dbReference type="HOGENOM" id="CLU_1156683_0_0_1"/>
<reference evidence="2 3" key="1">
    <citation type="journal article" date="2013" name="BMC Genomics">
        <title>Genome sequencing and comparative genomics of honey bee microsporidia, Nosema apis reveal novel insights into host-parasite interactions.</title>
        <authorList>
            <person name="Chen Yp."/>
            <person name="Pettis J.S."/>
            <person name="Zhao Y."/>
            <person name="Liu X."/>
            <person name="Tallon L.J."/>
            <person name="Sadzewicz L.D."/>
            <person name="Li R."/>
            <person name="Zheng H."/>
            <person name="Huang S."/>
            <person name="Zhang X."/>
            <person name="Hamilton M.C."/>
            <person name="Pernal S.F."/>
            <person name="Melathopoulos A.P."/>
            <person name="Yan X."/>
            <person name="Evans J.D."/>
        </authorList>
    </citation>
    <scope>NUCLEOTIDE SEQUENCE [LARGE SCALE GENOMIC DNA]</scope>
    <source>
        <strain evidence="2 3">BRL 01</strain>
    </source>
</reference>
<name>T0L7Q7_9MICR</name>
<dbReference type="EMBL" id="KE647277">
    <property type="protein sequence ID" value="EQB60534.1"/>
    <property type="molecule type" value="Genomic_DNA"/>
</dbReference>
<evidence type="ECO:0000313" key="3">
    <source>
        <dbReference type="Proteomes" id="UP000053780"/>
    </source>
</evidence>
<protein>
    <submittedName>
        <fullName evidence="2">Uncharacterized protein</fullName>
    </submittedName>
</protein>
<accession>T0L7Q7</accession>
<organism evidence="2 3">
    <name type="scientific">Vairimorpha apis BRL 01</name>
    <dbReference type="NCBI Taxonomy" id="1037528"/>
    <lineage>
        <taxon>Eukaryota</taxon>
        <taxon>Fungi</taxon>
        <taxon>Fungi incertae sedis</taxon>
        <taxon>Microsporidia</taxon>
        <taxon>Nosematidae</taxon>
        <taxon>Vairimorpha</taxon>
    </lineage>
</organism>
<keyword evidence="1" id="KW-0472">Membrane</keyword>
<evidence type="ECO:0000256" key="1">
    <source>
        <dbReference type="SAM" id="Phobius"/>
    </source>
</evidence>
<proteinExistence type="predicted"/>
<keyword evidence="3" id="KW-1185">Reference proteome</keyword>
<keyword evidence="1" id="KW-0812">Transmembrane</keyword>
<evidence type="ECO:0000313" key="2">
    <source>
        <dbReference type="EMBL" id="EQB60534.1"/>
    </source>
</evidence>
<keyword evidence="1" id="KW-1133">Transmembrane helix</keyword>
<gene>
    <name evidence="2" type="ORF">NAPIS_ORF01908</name>
</gene>
<feature type="transmembrane region" description="Helical" evidence="1">
    <location>
        <begin position="213"/>
        <end position="238"/>
    </location>
</feature>